<proteinExistence type="predicted"/>
<dbReference type="PANTHER" id="PTHR40866:SF1">
    <property type="entry name" value="BED-TYPE DOMAIN-CONTAINING PROTEIN"/>
    <property type="match status" value="1"/>
</dbReference>
<accession>A0A8T1TPF5</accession>
<dbReference type="PANTHER" id="PTHR40866">
    <property type="entry name" value="BED-TYPE DOMAIN-CONTAINING PROTEIN"/>
    <property type="match status" value="1"/>
</dbReference>
<organism evidence="5 6">
    <name type="scientific">Phytophthora cactorum</name>
    <dbReference type="NCBI Taxonomy" id="29920"/>
    <lineage>
        <taxon>Eukaryota</taxon>
        <taxon>Sar</taxon>
        <taxon>Stramenopiles</taxon>
        <taxon>Oomycota</taxon>
        <taxon>Peronosporomycetes</taxon>
        <taxon>Peronosporales</taxon>
        <taxon>Peronosporaceae</taxon>
        <taxon>Phytophthora</taxon>
    </lineage>
</organism>
<dbReference type="VEuPathDB" id="FungiDB:PC110_g18541"/>
<name>A0A8T1TPF5_9STRA</name>
<dbReference type="Pfam" id="PF02892">
    <property type="entry name" value="zf-BED"/>
    <property type="match status" value="1"/>
</dbReference>
<dbReference type="InterPro" id="IPR003656">
    <property type="entry name" value="Znf_BED"/>
</dbReference>
<evidence type="ECO:0000256" key="1">
    <source>
        <dbReference type="ARBA" id="ARBA00022723"/>
    </source>
</evidence>
<protein>
    <recommendedName>
        <fullName evidence="4">BED-type domain-containing protein</fullName>
    </recommendedName>
</protein>
<dbReference type="AlphaFoldDB" id="A0A8T1TPF5"/>
<evidence type="ECO:0000313" key="5">
    <source>
        <dbReference type="EMBL" id="KAG6946088.1"/>
    </source>
</evidence>
<evidence type="ECO:0000259" key="4">
    <source>
        <dbReference type="Pfam" id="PF02892"/>
    </source>
</evidence>
<dbReference type="OrthoDB" id="125057at2759"/>
<dbReference type="VEuPathDB" id="FungiDB:PC110_g21772"/>
<sequence length="313" mass="35241">MELTFTPPAPTRAFSHEQVARYFFVRLLDDNDESTGQWRCKICTRSYRQDDGRGYSNLIAHLRARHPDFEERIRSASVSETGSLLNWKHEACADSHVTIRDNILRVTEAVDGLVKTPLLSMAPNVNEPDDNLKAESHHSALESVLAVFGKELVHYLFLVGDNCSVNKKLGPPHEQAHGAIAHADPSSLATMKMVESVSKRIQSSDVAMWEVRALFDALLPQFPVFPKYLGPYFESAVVKLQRGRPLGCQENAARVLKRARVSEQTDKYILVAAILPTLNIVERLFSMARTMLFLKVNISYWGVNVVHDVLETE</sequence>
<evidence type="ECO:0000313" key="6">
    <source>
        <dbReference type="Proteomes" id="UP000688947"/>
    </source>
</evidence>
<keyword evidence="1" id="KW-0479">Metal-binding</keyword>
<comment type="caution">
    <text evidence="5">The sequence shown here is derived from an EMBL/GenBank/DDBJ whole genome shotgun (WGS) entry which is preliminary data.</text>
</comment>
<dbReference type="EMBL" id="JAENGZ010001822">
    <property type="protein sequence ID" value="KAG6946088.1"/>
    <property type="molecule type" value="Genomic_DNA"/>
</dbReference>
<dbReference type="GO" id="GO:0003677">
    <property type="term" value="F:DNA binding"/>
    <property type="evidence" value="ECO:0007669"/>
    <property type="project" value="InterPro"/>
</dbReference>
<gene>
    <name evidence="5" type="ORF">JG687_00016922</name>
</gene>
<feature type="domain" description="BED-type" evidence="4">
    <location>
        <begin position="34"/>
        <end position="67"/>
    </location>
</feature>
<keyword evidence="3" id="KW-0862">Zinc</keyword>
<reference evidence="5" key="1">
    <citation type="submission" date="2021-01" db="EMBL/GenBank/DDBJ databases">
        <title>Phytophthora aleatoria, a newly-described species from Pinus radiata is distinct from Phytophthora cactorum isolates based on comparative genomics.</title>
        <authorList>
            <person name="Mcdougal R."/>
            <person name="Panda P."/>
            <person name="Williams N."/>
            <person name="Studholme D.J."/>
        </authorList>
    </citation>
    <scope>NUCLEOTIDE SEQUENCE</scope>
    <source>
        <strain evidence="5">NZFS 3830</strain>
    </source>
</reference>
<evidence type="ECO:0000256" key="2">
    <source>
        <dbReference type="ARBA" id="ARBA00022771"/>
    </source>
</evidence>
<dbReference type="GO" id="GO:0008270">
    <property type="term" value="F:zinc ion binding"/>
    <property type="evidence" value="ECO:0007669"/>
    <property type="project" value="UniProtKB-KW"/>
</dbReference>
<dbReference type="Proteomes" id="UP000688947">
    <property type="component" value="Unassembled WGS sequence"/>
</dbReference>
<keyword evidence="2" id="KW-0863">Zinc-finger</keyword>
<evidence type="ECO:0000256" key="3">
    <source>
        <dbReference type="ARBA" id="ARBA00022833"/>
    </source>
</evidence>
<dbReference type="VEuPathDB" id="FungiDB:PC110_g21773"/>